<keyword evidence="14" id="KW-1185">Reference proteome</keyword>
<feature type="binding site" evidence="9">
    <location>
        <begin position="130"/>
        <end position="132"/>
    </location>
    <ligand>
        <name>2-[(2R,5Z)-2-carboxy-4-methylthiazol-5(2H)-ylidene]ethyl phosphate</name>
        <dbReference type="ChEBI" id="CHEBI:62899"/>
    </ligand>
</feature>
<evidence type="ECO:0000256" key="5">
    <source>
        <dbReference type="ARBA" id="ARBA00022977"/>
    </source>
</evidence>
<feature type="domain" description="Thiamine phosphate synthase/TenI" evidence="12">
    <location>
        <begin position="5"/>
        <end position="184"/>
    </location>
</feature>
<dbReference type="EC" id="2.5.1.3" evidence="9"/>
<dbReference type="HAMAP" id="MF_00097">
    <property type="entry name" value="TMP_synthase"/>
    <property type="match status" value="1"/>
</dbReference>
<feature type="binding site" evidence="9">
    <location>
        <begin position="181"/>
        <end position="182"/>
    </location>
    <ligand>
        <name>2-[(2R,5Z)-2-carboxy-4-methylthiazol-5(2H)-ylidene]ethyl phosphate</name>
        <dbReference type="ChEBI" id="CHEBI:62899"/>
    </ligand>
</feature>
<comment type="catalytic activity">
    <reaction evidence="7 9 10">
        <text>2-(2-carboxy-4-methylthiazol-5-yl)ethyl phosphate + 4-amino-2-methyl-5-(diphosphooxymethyl)pyrimidine + 2 H(+) = thiamine phosphate + CO2 + diphosphate</text>
        <dbReference type="Rhea" id="RHEA:47848"/>
        <dbReference type="ChEBI" id="CHEBI:15378"/>
        <dbReference type="ChEBI" id="CHEBI:16526"/>
        <dbReference type="ChEBI" id="CHEBI:33019"/>
        <dbReference type="ChEBI" id="CHEBI:37575"/>
        <dbReference type="ChEBI" id="CHEBI:57841"/>
        <dbReference type="ChEBI" id="CHEBI:62890"/>
        <dbReference type="EC" id="2.5.1.3"/>
    </reaction>
</comment>
<dbReference type="NCBIfam" id="TIGR00693">
    <property type="entry name" value="thiE"/>
    <property type="match status" value="1"/>
</dbReference>
<comment type="pathway">
    <text evidence="1 9 11">Cofactor biosynthesis; thiamine diphosphate biosynthesis; thiamine phosphate from 4-amino-2-methyl-5-diphosphomethylpyrimidine and 4-methyl-5-(2-phosphoethyl)-thiazole: step 1/1.</text>
</comment>
<dbReference type="GO" id="GO:0009228">
    <property type="term" value="P:thiamine biosynthetic process"/>
    <property type="evidence" value="ECO:0007669"/>
    <property type="project" value="UniProtKB-KW"/>
</dbReference>
<feature type="binding site" evidence="9">
    <location>
        <begin position="33"/>
        <end position="37"/>
    </location>
    <ligand>
        <name>4-amino-2-methyl-5-(diphosphooxymethyl)pyrimidine</name>
        <dbReference type="ChEBI" id="CHEBI:57841"/>
    </ligand>
</feature>
<dbReference type="GO" id="GO:0009229">
    <property type="term" value="P:thiamine diphosphate biosynthetic process"/>
    <property type="evidence" value="ECO:0007669"/>
    <property type="project" value="UniProtKB-UniRule"/>
</dbReference>
<evidence type="ECO:0000256" key="7">
    <source>
        <dbReference type="ARBA" id="ARBA00047851"/>
    </source>
</evidence>
<dbReference type="InterPro" id="IPR036206">
    <property type="entry name" value="ThiamineP_synth_sf"/>
</dbReference>
<name>A0A443IT04_9RHOB</name>
<evidence type="ECO:0000256" key="9">
    <source>
        <dbReference type="HAMAP-Rule" id="MF_00097"/>
    </source>
</evidence>
<evidence type="ECO:0000256" key="4">
    <source>
        <dbReference type="ARBA" id="ARBA00022842"/>
    </source>
</evidence>
<gene>
    <name evidence="9 13" type="primary">thiE</name>
    <name evidence="13" type="ORF">D2T33_12625</name>
</gene>
<dbReference type="PANTHER" id="PTHR20857">
    <property type="entry name" value="THIAMINE-PHOSPHATE PYROPHOSPHORYLASE"/>
    <property type="match status" value="1"/>
</dbReference>
<dbReference type="InterPro" id="IPR022998">
    <property type="entry name" value="ThiamineP_synth_TenI"/>
</dbReference>
<keyword evidence="5 9" id="KW-0784">Thiamine biosynthesis</keyword>
<sequence>MIGAVYLVTEAEAGLPVMDQALAAARGGAWAVQLRDKHAPDAAFAAQAQVLQAMLRPLGVTFFVNDRVEIACAIGADGLHIGQGDGDPVRIRERIGPGMILGLSVEEEAHLATLRPGVVDYLGVGPVRATASKPDHAAPIGFDGLRRIVAAAPCPVVAIGGVHAGDLAAVKAAGAAGVAVVSAITRAPNAEAATRALLREWEDA</sequence>
<evidence type="ECO:0000313" key="13">
    <source>
        <dbReference type="EMBL" id="RWR10493.1"/>
    </source>
</evidence>
<dbReference type="SUPFAM" id="SSF51391">
    <property type="entry name" value="Thiamin phosphate synthase"/>
    <property type="match status" value="1"/>
</dbReference>
<dbReference type="GO" id="GO:0005737">
    <property type="term" value="C:cytoplasm"/>
    <property type="evidence" value="ECO:0007669"/>
    <property type="project" value="TreeGrafter"/>
</dbReference>
<dbReference type="InterPro" id="IPR013785">
    <property type="entry name" value="Aldolase_TIM"/>
</dbReference>
<reference evidence="13 14" key="2">
    <citation type="submission" date="2019-01" db="EMBL/GenBank/DDBJ databases">
        <authorList>
            <person name="Li Y."/>
        </authorList>
    </citation>
    <scope>NUCLEOTIDE SEQUENCE [LARGE SCALE GENOMIC DNA]</scope>
    <source>
        <strain evidence="13 14">2D-5</strain>
    </source>
</reference>
<comment type="similarity">
    <text evidence="9 10">Belongs to the thiamine-phosphate synthase family.</text>
</comment>
<dbReference type="CDD" id="cd00564">
    <property type="entry name" value="TMP_TenI"/>
    <property type="match status" value="1"/>
</dbReference>
<keyword evidence="4 9" id="KW-0460">Magnesium</keyword>
<reference evidence="13 14" key="1">
    <citation type="submission" date="2019-01" db="EMBL/GenBank/DDBJ databases">
        <title>Sinorhodobacter populi sp. nov. isolated from the symptomatic bark tissue of Populus euramericana canker.</title>
        <authorList>
            <person name="Xu G."/>
        </authorList>
    </citation>
    <scope>NUCLEOTIDE SEQUENCE [LARGE SCALE GENOMIC DNA]</scope>
    <source>
        <strain evidence="13 14">2D-5</strain>
    </source>
</reference>
<dbReference type="Proteomes" id="UP000285710">
    <property type="component" value="Unassembled WGS sequence"/>
</dbReference>
<evidence type="ECO:0000256" key="10">
    <source>
        <dbReference type="RuleBase" id="RU003826"/>
    </source>
</evidence>
<evidence type="ECO:0000259" key="12">
    <source>
        <dbReference type="Pfam" id="PF02581"/>
    </source>
</evidence>
<dbReference type="GO" id="GO:0000287">
    <property type="term" value="F:magnesium ion binding"/>
    <property type="evidence" value="ECO:0007669"/>
    <property type="project" value="UniProtKB-UniRule"/>
</dbReference>
<dbReference type="InterPro" id="IPR034291">
    <property type="entry name" value="TMP_synthase"/>
</dbReference>
<comment type="catalytic activity">
    <reaction evidence="6 9 10">
        <text>4-methyl-5-(2-phosphooxyethyl)-thiazole + 4-amino-2-methyl-5-(diphosphooxymethyl)pyrimidine + H(+) = thiamine phosphate + diphosphate</text>
        <dbReference type="Rhea" id="RHEA:22328"/>
        <dbReference type="ChEBI" id="CHEBI:15378"/>
        <dbReference type="ChEBI" id="CHEBI:33019"/>
        <dbReference type="ChEBI" id="CHEBI:37575"/>
        <dbReference type="ChEBI" id="CHEBI:57841"/>
        <dbReference type="ChEBI" id="CHEBI:58296"/>
        <dbReference type="EC" id="2.5.1.3"/>
    </reaction>
</comment>
<keyword evidence="2 9" id="KW-0808">Transferase</keyword>
<dbReference type="UniPathway" id="UPA00060">
    <property type="reaction ID" value="UER00141"/>
</dbReference>
<comment type="function">
    <text evidence="9">Condenses 4-methyl-5-(beta-hydroxyethyl)thiazole monophosphate (THZ-P) and 2-methyl-4-amino-5-hydroxymethyl pyrimidine pyrophosphate (HMP-PP) to form thiamine monophosphate (TMP).</text>
</comment>
<dbReference type="Pfam" id="PF02581">
    <property type="entry name" value="TMP-TENI"/>
    <property type="match status" value="1"/>
</dbReference>
<dbReference type="RefSeq" id="WP_128270009.1">
    <property type="nucleotide sequence ID" value="NZ_SAUW01000012.1"/>
</dbReference>
<comment type="caution">
    <text evidence="13">The sequence shown here is derived from an EMBL/GenBank/DDBJ whole genome shotgun (WGS) entry which is preliminary data.</text>
</comment>
<dbReference type="Gene3D" id="3.20.20.70">
    <property type="entry name" value="Aldolase class I"/>
    <property type="match status" value="1"/>
</dbReference>
<feature type="binding site" evidence="9">
    <location>
        <position position="65"/>
    </location>
    <ligand>
        <name>4-amino-2-methyl-5-(diphosphooxymethyl)pyrimidine</name>
        <dbReference type="ChEBI" id="CHEBI:57841"/>
    </ligand>
</feature>
<evidence type="ECO:0000256" key="2">
    <source>
        <dbReference type="ARBA" id="ARBA00022679"/>
    </source>
</evidence>
<feature type="binding site" evidence="9">
    <location>
        <position position="161"/>
    </location>
    <ligand>
        <name>2-[(2R,5Z)-2-carboxy-4-methylthiazol-5(2H)-ylidene]ethyl phosphate</name>
        <dbReference type="ChEBI" id="CHEBI:62899"/>
    </ligand>
</feature>
<accession>A0A443IT04</accession>
<protein>
    <recommendedName>
        <fullName evidence="9">Thiamine-phosphate synthase</fullName>
        <shortName evidence="9">TP synthase</shortName>
        <shortName evidence="9">TPS</shortName>
        <ecNumber evidence="9">2.5.1.3</ecNumber>
    </recommendedName>
    <alternativeName>
        <fullName evidence="9">Thiamine-phosphate pyrophosphorylase</fullName>
        <shortName evidence="9">TMP pyrophosphorylase</shortName>
        <shortName evidence="9">TMP-PPase</shortName>
    </alternativeName>
</protein>
<evidence type="ECO:0000256" key="11">
    <source>
        <dbReference type="RuleBase" id="RU004253"/>
    </source>
</evidence>
<dbReference type="EMBL" id="SAUW01000012">
    <property type="protein sequence ID" value="RWR10493.1"/>
    <property type="molecule type" value="Genomic_DNA"/>
</dbReference>
<feature type="binding site" evidence="9">
    <location>
        <position position="104"/>
    </location>
    <ligand>
        <name>4-amino-2-methyl-5-(diphosphooxymethyl)pyrimidine</name>
        <dbReference type="ChEBI" id="CHEBI:57841"/>
    </ligand>
</feature>
<evidence type="ECO:0000256" key="6">
    <source>
        <dbReference type="ARBA" id="ARBA00047334"/>
    </source>
</evidence>
<feature type="binding site" evidence="9">
    <location>
        <position position="85"/>
    </location>
    <ligand>
        <name>Mg(2+)</name>
        <dbReference type="ChEBI" id="CHEBI:18420"/>
    </ligand>
</feature>
<evidence type="ECO:0000256" key="1">
    <source>
        <dbReference type="ARBA" id="ARBA00005165"/>
    </source>
</evidence>
<comment type="cofactor">
    <cofactor evidence="9">
        <name>Mg(2+)</name>
        <dbReference type="ChEBI" id="CHEBI:18420"/>
    </cofactor>
    <text evidence="9">Binds 1 Mg(2+) ion per subunit.</text>
</comment>
<dbReference type="GO" id="GO:0004789">
    <property type="term" value="F:thiamine-phosphate diphosphorylase activity"/>
    <property type="evidence" value="ECO:0007669"/>
    <property type="project" value="UniProtKB-UniRule"/>
</dbReference>
<dbReference type="PANTHER" id="PTHR20857:SF15">
    <property type="entry name" value="THIAMINE-PHOSPHATE SYNTHASE"/>
    <property type="match status" value="1"/>
</dbReference>
<evidence type="ECO:0000256" key="8">
    <source>
        <dbReference type="ARBA" id="ARBA00047883"/>
    </source>
</evidence>
<feature type="binding site" evidence="9">
    <location>
        <position position="133"/>
    </location>
    <ligand>
        <name>4-amino-2-methyl-5-(diphosphooxymethyl)pyrimidine</name>
        <dbReference type="ChEBI" id="CHEBI:57841"/>
    </ligand>
</feature>
<feature type="binding site" evidence="9">
    <location>
        <position position="66"/>
    </location>
    <ligand>
        <name>Mg(2+)</name>
        <dbReference type="ChEBI" id="CHEBI:18420"/>
    </ligand>
</feature>
<evidence type="ECO:0000313" key="14">
    <source>
        <dbReference type="Proteomes" id="UP000285710"/>
    </source>
</evidence>
<comment type="catalytic activity">
    <reaction evidence="8 9 10">
        <text>2-[(2R,5Z)-2-carboxy-4-methylthiazol-5(2H)-ylidene]ethyl phosphate + 4-amino-2-methyl-5-(diphosphooxymethyl)pyrimidine + 2 H(+) = thiamine phosphate + CO2 + diphosphate</text>
        <dbReference type="Rhea" id="RHEA:47844"/>
        <dbReference type="ChEBI" id="CHEBI:15378"/>
        <dbReference type="ChEBI" id="CHEBI:16526"/>
        <dbReference type="ChEBI" id="CHEBI:33019"/>
        <dbReference type="ChEBI" id="CHEBI:37575"/>
        <dbReference type="ChEBI" id="CHEBI:57841"/>
        <dbReference type="ChEBI" id="CHEBI:62899"/>
        <dbReference type="EC" id="2.5.1.3"/>
    </reaction>
</comment>
<dbReference type="AlphaFoldDB" id="A0A443IT04"/>
<organism evidence="13 14">
    <name type="scientific">Paenirhodobacter populi</name>
    <dbReference type="NCBI Taxonomy" id="2306993"/>
    <lineage>
        <taxon>Bacteria</taxon>
        <taxon>Pseudomonadati</taxon>
        <taxon>Pseudomonadota</taxon>
        <taxon>Alphaproteobacteria</taxon>
        <taxon>Rhodobacterales</taxon>
        <taxon>Rhodobacter group</taxon>
        <taxon>Paenirhodobacter</taxon>
    </lineage>
</organism>
<proteinExistence type="inferred from homology"/>
<evidence type="ECO:0000256" key="3">
    <source>
        <dbReference type="ARBA" id="ARBA00022723"/>
    </source>
</evidence>
<keyword evidence="3 9" id="KW-0479">Metal-binding</keyword>